<gene>
    <name evidence="6" type="ORF">NTG6680_1629</name>
</gene>
<keyword evidence="5" id="KW-0472">Membrane</keyword>
<evidence type="ECO:0000256" key="1">
    <source>
        <dbReference type="ARBA" id="ARBA00022801"/>
    </source>
</evidence>
<name>A0ABN8AML6_9PROT</name>
<dbReference type="PANTHER" id="PTHR10272:SF0">
    <property type="entry name" value="PLATELET-ACTIVATING FACTOR ACETYLHYDROLASE"/>
    <property type="match status" value="1"/>
</dbReference>
<feature type="region of interest" description="Disordered" evidence="4">
    <location>
        <begin position="315"/>
        <end position="370"/>
    </location>
</feature>
<evidence type="ECO:0008006" key="8">
    <source>
        <dbReference type="Google" id="ProtNLM"/>
    </source>
</evidence>
<keyword evidence="1" id="KW-0378">Hydrolase</keyword>
<dbReference type="RefSeq" id="WP_239796763.1">
    <property type="nucleotide sequence ID" value="NZ_OU912926.1"/>
</dbReference>
<dbReference type="PANTHER" id="PTHR10272">
    <property type="entry name" value="PLATELET-ACTIVATING FACTOR ACETYLHYDROLASE"/>
    <property type="match status" value="1"/>
</dbReference>
<evidence type="ECO:0000256" key="4">
    <source>
        <dbReference type="SAM" id="MobiDB-lite"/>
    </source>
</evidence>
<proteinExistence type="predicted"/>
<evidence type="ECO:0000256" key="2">
    <source>
        <dbReference type="ARBA" id="ARBA00022963"/>
    </source>
</evidence>
<organism evidence="6 7">
    <name type="scientific">Candidatus Nitrotoga arctica</name>
    <dbReference type="NCBI Taxonomy" id="453162"/>
    <lineage>
        <taxon>Bacteria</taxon>
        <taxon>Pseudomonadati</taxon>
        <taxon>Pseudomonadota</taxon>
        <taxon>Betaproteobacteria</taxon>
        <taxon>Nitrosomonadales</taxon>
        <taxon>Gallionellaceae</taxon>
        <taxon>Candidatus Nitrotoga</taxon>
    </lineage>
</organism>
<evidence type="ECO:0000313" key="7">
    <source>
        <dbReference type="Proteomes" id="UP000839052"/>
    </source>
</evidence>
<dbReference type="Proteomes" id="UP000839052">
    <property type="component" value="Chromosome"/>
</dbReference>
<reference evidence="6 7" key="1">
    <citation type="submission" date="2021-10" db="EMBL/GenBank/DDBJ databases">
        <authorList>
            <person name="Koch H."/>
        </authorList>
    </citation>
    <scope>NUCLEOTIDE SEQUENCE [LARGE SCALE GENOMIC DNA]</scope>
    <source>
        <strain evidence="6">6680</strain>
    </source>
</reference>
<sequence length="421" mass="45932">MSATKTHDIGETAKSPIKYTWLAMNLILDIFSLSRLYLIIGAGLATILMNGCSTSPKQPEIDHEKIKQFASRGYDSGIAYATSITKSSLNTGNGFCPITIIQPSREGKYPLVIYMPGLGESSDAAADMRNAWAKSGYVVLSLQPLEDDVNIWSSKAARRGDFTFIRHERYSSEVISERLNVLKNSIQYLKQRIESGDSIFQQIDLSSIAMVGFDIGASSAMIVAGENVPNASIARLPVHITGAIALSPYADFSGSEFNARYHNINMPVLSITSETDSDAHEKVAPSLHQVPFQYMPPGNKYLLLLVGASHSVIGNDNSAKSDNEGDDNAQQTRHGSTSEGSSKGRGNRRGKKSSNSGNDSELSSKREAVNSPTQRAIMGVAIEQVTTAFLNAYIKKDQLSLEWLKKDARPWLNTMGQLKEK</sequence>
<evidence type="ECO:0000256" key="5">
    <source>
        <dbReference type="SAM" id="Phobius"/>
    </source>
</evidence>
<evidence type="ECO:0000256" key="3">
    <source>
        <dbReference type="ARBA" id="ARBA00023098"/>
    </source>
</evidence>
<keyword evidence="5" id="KW-0812">Transmembrane</keyword>
<accession>A0ABN8AML6</accession>
<keyword evidence="2" id="KW-0442">Lipid degradation</keyword>
<keyword evidence="7" id="KW-1185">Reference proteome</keyword>
<protein>
    <recommendedName>
        <fullName evidence="8">Alpha/beta hydrolase family protein</fullName>
    </recommendedName>
</protein>
<dbReference type="InterPro" id="IPR029058">
    <property type="entry name" value="AB_hydrolase_fold"/>
</dbReference>
<feature type="compositionally biased region" description="Polar residues" evidence="4">
    <location>
        <begin position="328"/>
        <end position="339"/>
    </location>
</feature>
<evidence type="ECO:0000313" key="6">
    <source>
        <dbReference type="EMBL" id="CAG9932882.1"/>
    </source>
</evidence>
<dbReference type="SUPFAM" id="SSF53474">
    <property type="entry name" value="alpha/beta-Hydrolases"/>
    <property type="match status" value="1"/>
</dbReference>
<keyword evidence="3" id="KW-0443">Lipid metabolism</keyword>
<keyword evidence="5" id="KW-1133">Transmembrane helix</keyword>
<feature type="transmembrane region" description="Helical" evidence="5">
    <location>
        <begin position="21"/>
        <end position="49"/>
    </location>
</feature>
<dbReference type="EMBL" id="OU912926">
    <property type="protein sequence ID" value="CAG9932882.1"/>
    <property type="molecule type" value="Genomic_DNA"/>
</dbReference>
<dbReference type="Gene3D" id="3.40.50.1820">
    <property type="entry name" value="alpha/beta hydrolase"/>
    <property type="match status" value="1"/>
</dbReference>